<proteinExistence type="predicted"/>
<evidence type="ECO:0000256" key="1">
    <source>
        <dbReference type="SAM" id="MobiDB-lite"/>
    </source>
</evidence>
<organism evidence="2 3">
    <name type="scientific">Folsomia candida</name>
    <name type="common">Springtail</name>
    <dbReference type="NCBI Taxonomy" id="158441"/>
    <lineage>
        <taxon>Eukaryota</taxon>
        <taxon>Metazoa</taxon>
        <taxon>Ecdysozoa</taxon>
        <taxon>Arthropoda</taxon>
        <taxon>Hexapoda</taxon>
        <taxon>Collembola</taxon>
        <taxon>Entomobryomorpha</taxon>
        <taxon>Isotomoidea</taxon>
        <taxon>Isotomidae</taxon>
        <taxon>Proisotominae</taxon>
        <taxon>Folsomia</taxon>
    </lineage>
</organism>
<evidence type="ECO:0000313" key="3">
    <source>
        <dbReference type="Proteomes" id="UP000198287"/>
    </source>
</evidence>
<feature type="compositionally biased region" description="Basic residues" evidence="1">
    <location>
        <begin position="164"/>
        <end position="175"/>
    </location>
</feature>
<name>A0A226EGJ8_FOLCA</name>
<dbReference type="Proteomes" id="UP000198287">
    <property type="component" value="Unassembled WGS sequence"/>
</dbReference>
<dbReference type="AlphaFoldDB" id="A0A226EGJ8"/>
<dbReference type="EMBL" id="LNIX01000004">
    <property type="protein sequence ID" value="OXA56529.1"/>
    <property type="molecule type" value="Genomic_DNA"/>
</dbReference>
<accession>A0A226EGJ8</accession>
<gene>
    <name evidence="2" type="ORF">Fcan01_09580</name>
</gene>
<feature type="region of interest" description="Disordered" evidence="1">
    <location>
        <begin position="119"/>
        <end position="175"/>
    </location>
</feature>
<reference evidence="2 3" key="1">
    <citation type="submission" date="2015-12" db="EMBL/GenBank/DDBJ databases">
        <title>The genome of Folsomia candida.</title>
        <authorList>
            <person name="Faddeeva A."/>
            <person name="Derks M.F."/>
            <person name="Anvar Y."/>
            <person name="Smit S."/>
            <person name="Van Straalen N."/>
            <person name="Roelofs D."/>
        </authorList>
    </citation>
    <scope>NUCLEOTIDE SEQUENCE [LARGE SCALE GENOMIC DNA]</scope>
    <source>
        <strain evidence="2 3">VU population</strain>
        <tissue evidence="2">Whole body</tissue>
    </source>
</reference>
<evidence type="ECO:0000313" key="2">
    <source>
        <dbReference type="EMBL" id="OXA56529.1"/>
    </source>
</evidence>
<protein>
    <submittedName>
        <fullName evidence="2">Histidinol dehydrogenase</fullName>
    </submittedName>
</protein>
<keyword evidence="3" id="KW-1185">Reference proteome</keyword>
<sequence>MSHYKYTSYHNPRPPKSQQLGYNLERLNFLAQPKDRSAKFLPDKPSPYWLDYILDPKPHKMRGAEELMRYYQQFYDRLPRLEALSRPKSSHSILVNRRVKSAVPEFSCVRMPMSKYKTLPLLDEGGDRGDNDNNNNNNRGDTAVPTPIRHHLIKPSDSTTRLKPTAKSKRHFGDD</sequence>
<feature type="compositionally biased region" description="Low complexity" evidence="1">
    <location>
        <begin position="132"/>
        <end position="141"/>
    </location>
</feature>
<comment type="caution">
    <text evidence="2">The sequence shown here is derived from an EMBL/GenBank/DDBJ whole genome shotgun (WGS) entry which is preliminary data.</text>
</comment>